<proteinExistence type="predicted"/>
<evidence type="ECO:0000256" key="1">
    <source>
        <dbReference type="SAM" id="MobiDB-lite"/>
    </source>
</evidence>
<dbReference type="EMBL" id="JBBKZV010000005">
    <property type="protein sequence ID" value="MEJ8822572.1"/>
    <property type="molecule type" value="Genomic_DNA"/>
</dbReference>
<accession>A0ABU8VY07</accession>
<feature type="region of interest" description="Disordered" evidence="1">
    <location>
        <begin position="1"/>
        <end position="20"/>
    </location>
</feature>
<organism evidence="2 3">
    <name type="scientific">Variovorax humicola</name>
    <dbReference type="NCBI Taxonomy" id="1769758"/>
    <lineage>
        <taxon>Bacteria</taxon>
        <taxon>Pseudomonadati</taxon>
        <taxon>Pseudomonadota</taxon>
        <taxon>Betaproteobacteria</taxon>
        <taxon>Burkholderiales</taxon>
        <taxon>Comamonadaceae</taxon>
        <taxon>Variovorax</taxon>
    </lineage>
</organism>
<evidence type="ECO:0000313" key="3">
    <source>
        <dbReference type="Proteomes" id="UP001363010"/>
    </source>
</evidence>
<evidence type="ECO:0000313" key="2">
    <source>
        <dbReference type="EMBL" id="MEJ8822572.1"/>
    </source>
</evidence>
<protein>
    <submittedName>
        <fullName evidence="2">Uncharacterized protein</fullName>
    </submittedName>
</protein>
<keyword evidence="3" id="KW-1185">Reference proteome</keyword>
<comment type="caution">
    <text evidence="2">The sequence shown here is derived from an EMBL/GenBank/DDBJ whole genome shotgun (WGS) entry which is preliminary data.</text>
</comment>
<name>A0ABU8VY07_9BURK</name>
<dbReference type="Proteomes" id="UP001363010">
    <property type="component" value="Unassembled WGS sequence"/>
</dbReference>
<reference evidence="2 3" key="1">
    <citation type="submission" date="2024-03" db="EMBL/GenBank/DDBJ databases">
        <title>Novel species of the genus Variovorax.</title>
        <authorList>
            <person name="Liu Q."/>
            <person name="Xin Y.-H."/>
        </authorList>
    </citation>
    <scope>NUCLEOTIDE SEQUENCE [LARGE SCALE GENOMIC DNA]</scope>
    <source>
        <strain evidence="2 3">KACC 18501</strain>
    </source>
</reference>
<gene>
    <name evidence="2" type="ORF">WKW80_11085</name>
</gene>
<sequence>MATSTTAPASTASATRRAGGTAAFGLDPQARVAFAFAAYDQVTRVGKLLTLAYYGQPPRHARAAPKGVAKHC</sequence>